<keyword evidence="3" id="KW-1185">Reference proteome</keyword>
<sequence>MKRFILILLSLSLIISLSVEAKSENHSWKKTTPFVPGGIKHIKDRHWFNAQATPPTSRFNRSMTISKLNSMATKAIQQGSNQSSVNGKKVHEYTFNKPIGRATNGKRAHTLRVVTSPKGEIITAFPTK</sequence>
<dbReference type="RefSeq" id="WP_059061753.1">
    <property type="nucleotide sequence ID" value="NZ_LN879502.1"/>
</dbReference>
<proteinExistence type="predicted"/>
<dbReference type="AlphaFoldDB" id="A0A0U5JHS8"/>
<gene>
    <name evidence="2" type="ORF">PNK_1937</name>
</gene>
<feature type="chain" id="PRO_5006860490" evidence="1">
    <location>
        <begin position="22"/>
        <end position="128"/>
    </location>
</feature>
<keyword evidence="1" id="KW-0732">Signal</keyword>
<name>A0A0U5JHS8_9BACT</name>
<evidence type="ECO:0000313" key="3">
    <source>
        <dbReference type="Proteomes" id="UP000069902"/>
    </source>
</evidence>
<dbReference type="Proteomes" id="UP000069902">
    <property type="component" value="Chromosome cPNK"/>
</dbReference>
<dbReference type="EMBL" id="LN879502">
    <property type="protein sequence ID" value="CUI17541.1"/>
    <property type="molecule type" value="Genomic_DNA"/>
</dbReference>
<feature type="signal peptide" evidence="1">
    <location>
        <begin position="1"/>
        <end position="21"/>
    </location>
</feature>
<evidence type="ECO:0000256" key="1">
    <source>
        <dbReference type="SAM" id="SignalP"/>
    </source>
</evidence>
<protein>
    <submittedName>
        <fullName evidence="2">Conserved hypothetical secreted protein</fullName>
    </submittedName>
</protein>
<dbReference type="PATRIC" id="fig|389348.3.peg.2180"/>
<dbReference type="InParanoid" id="A0A0U5JHS8"/>
<dbReference type="KEGG" id="pnl:PNK_1937"/>
<organism evidence="2 3">
    <name type="scientific">Candidatus Protochlamydia naegleriophila</name>
    <dbReference type="NCBI Taxonomy" id="389348"/>
    <lineage>
        <taxon>Bacteria</taxon>
        <taxon>Pseudomonadati</taxon>
        <taxon>Chlamydiota</taxon>
        <taxon>Chlamydiia</taxon>
        <taxon>Parachlamydiales</taxon>
        <taxon>Parachlamydiaceae</taxon>
        <taxon>Candidatus Protochlamydia</taxon>
    </lineage>
</organism>
<evidence type="ECO:0000313" key="2">
    <source>
        <dbReference type="EMBL" id="CUI17541.1"/>
    </source>
</evidence>
<reference evidence="3" key="1">
    <citation type="submission" date="2015-09" db="EMBL/GenBank/DDBJ databases">
        <authorList>
            <person name="Bertelli C."/>
        </authorList>
    </citation>
    <scope>NUCLEOTIDE SEQUENCE [LARGE SCALE GENOMIC DNA]</scope>
    <source>
        <strain evidence="3">KNic</strain>
    </source>
</reference>
<accession>A0A0U5JHS8</accession>